<reference evidence="1 2" key="1">
    <citation type="submission" date="2021-06" db="EMBL/GenBank/DDBJ databases">
        <title>Caerostris darwini draft genome.</title>
        <authorList>
            <person name="Kono N."/>
            <person name="Arakawa K."/>
        </authorList>
    </citation>
    <scope>NUCLEOTIDE SEQUENCE [LARGE SCALE GENOMIC DNA]</scope>
</reference>
<evidence type="ECO:0000313" key="1">
    <source>
        <dbReference type="EMBL" id="GIY83069.1"/>
    </source>
</evidence>
<keyword evidence="2" id="KW-1185">Reference proteome</keyword>
<dbReference type="EMBL" id="BPLQ01014775">
    <property type="protein sequence ID" value="GIY83069.1"/>
    <property type="molecule type" value="Genomic_DNA"/>
</dbReference>
<protein>
    <submittedName>
        <fullName evidence="1">Uncharacterized protein</fullName>
    </submittedName>
</protein>
<sequence length="110" mass="11900">MFSNDPSCPALMLSDEGSGISELTTLRFAVELQQNRAPFGTTCPSALFIPLTASEYSKKIKVFRNTLSFAAQSPPLDMPRCSSTRRAVSSPVHEGLVMAQKCSPHPALVK</sequence>
<dbReference type="Proteomes" id="UP001054837">
    <property type="component" value="Unassembled WGS sequence"/>
</dbReference>
<gene>
    <name evidence="1" type="ORF">CDAR_425901</name>
</gene>
<evidence type="ECO:0000313" key="2">
    <source>
        <dbReference type="Proteomes" id="UP001054837"/>
    </source>
</evidence>
<comment type="caution">
    <text evidence="1">The sequence shown here is derived from an EMBL/GenBank/DDBJ whole genome shotgun (WGS) entry which is preliminary data.</text>
</comment>
<accession>A0AAV4WMI1</accession>
<name>A0AAV4WMI1_9ARAC</name>
<proteinExistence type="predicted"/>
<dbReference type="AlphaFoldDB" id="A0AAV4WMI1"/>
<organism evidence="1 2">
    <name type="scientific">Caerostris darwini</name>
    <dbReference type="NCBI Taxonomy" id="1538125"/>
    <lineage>
        <taxon>Eukaryota</taxon>
        <taxon>Metazoa</taxon>
        <taxon>Ecdysozoa</taxon>
        <taxon>Arthropoda</taxon>
        <taxon>Chelicerata</taxon>
        <taxon>Arachnida</taxon>
        <taxon>Araneae</taxon>
        <taxon>Araneomorphae</taxon>
        <taxon>Entelegynae</taxon>
        <taxon>Araneoidea</taxon>
        <taxon>Araneidae</taxon>
        <taxon>Caerostris</taxon>
    </lineage>
</organism>